<protein>
    <recommendedName>
        <fullName evidence="7">Tyr recombinase domain-containing protein</fullName>
    </recommendedName>
</protein>
<reference evidence="5" key="2">
    <citation type="submission" date="2020-09" db="EMBL/GenBank/DDBJ databases">
        <authorList>
            <person name="Sun Q."/>
            <person name="Kim S."/>
        </authorList>
    </citation>
    <scope>NUCLEOTIDE SEQUENCE</scope>
    <source>
        <strain evidence="5">KCTC 42590</strain>
    </source>
</reference>
<accession>A0A919ANN8</accession>
<proteinExistence type="inferred from homology"/>
<comment type="similarity">
    <text evidence="1">Belongs to the 'phage' integrase family.</text>
</comment>
<evidence type="ECO:0000256" key="3">
    <source>
        <dbReference type="ARBA" id="ARBA00023125"/>
    </source>
</evidence>
<evidence type="ECO:0000313" key="5">
    <source>
        <dbReference type="EMBL" id="GHF14630.1"/>
    </source>
</evidence>
<dbReference type="Gene3D" id="1.10.150.130">
    <property type="match status" value="1"/>
</dbReference>
<dbReference type="InterPro" id="IPR013762">
    <property type="entry name" value="Integrase-like_cat_sf"/>
</dbReference>
<comment type="caution">
    <text evidence="5">The sequence shown here is derived from an EMBL/GenBank/DDBJ whole genome shotgun (WGS) entry which is preliminary data.</text>
</comment>
<dbReference type="Proteomes" id="UP000630923">
    <property type="component" value="Unassembled WGS sequence"/>
</dbReference>
<evidence type="ECO:0008006" key="7">
    <source>
        <dbReference type="Google" id="ProtNLM"/>
    </source>
</evidence>
<dbReference type="EMBL" id="BNCI01000001">
    <property type="protein sequence ID" value="GHF14630.1"/>
    <property type="molecule type" value="Genomic_DNA"/>
</dbReference>
<dbReference type="PANTHER" id="PTHR30349:SF41">
    <property type="entry name" value="INTEGRASE_RECOMBINASE PROTEIN MJ0367-RELATED"/>
    <property type="match status" value="1"/>
</dbReference>
<name>A0A919ANN8_9PROT</name>
<dbReference type="InterPro" id="IPR050090">
    <property type="entry name" value="Tyrosine_recombinase_XerCD"/>
</dbReference>
<dbReference type="RefSeq" id="WP_191250057.1">
    <property type="nucleotide sequence ID" value="NZ_BNCI01000001.1"/>
</dbReference>
<dbReference type="GO" id="GO:0003677">
    <property type="term" value="F:DNA binding"/>
    <property type="evidence" value="ECO:0007669"/>
    <property type="project" value="UniProtKB-KW"/>
</dbReference>
<dbReference type="InterPro" id="IPR010998">
    <property type="entry name" value="Integrase_recombinase_N"/>
</dbReference>
<reference evidence="5" key="1">
    <citation type="journal article" date="2014" name="Int. J. Syst. Evol. Microbiol.">
        <title>Complete genome sequence of Corynebacterium casei LMG S-19264T (=DSM 44701T), isolated from a smear-ripened cheese.</title>
        <authorList>
            <consortium name="US DOE Joint Genome Institute (JGI-PGF)"/>
            <person name="Walter F."/>
            <person name="Albersmeier A."/>
            <person name="Kalinowski J."/>
            <person name="Ruckert C."/>
        </authorList>
    </citation>
    <scope>NUCLEOTIDE SEQUENCE</scope>
    <source>
        <strain evidence="5">KCTC 42590</strain>
    </source>
</reference>
<keyword evidence="2" id="KW-0229">DNA integration</keyword>
<keyword evidence="3" id="KW-0238">DNA-binding</keyword>
<keyword evidence="4" id="KW-0233">DNA recombination</keyword>
<dbReference type="AlphaFoldDB" id="A0A919ANN8"/>
<keyword evidence="6" id="KW-1185">Reference proteome</keyword>
<gene>
    <name evidence="5" type="ORF">GCM10017044_05910</name>
</gene>
<dbReference type="GO" id="GO:0006310">
    <property type="term" value="P:DNA recombination"/>
    <property type="evidence" value="ECO:0007669"/>
    <property type="project" value="UniProtKB-KW"/>
</dbReference>
<dbReference type="PANTHER" id="PTHR30349">
    <property type="entry name" value="PHAGE INTEGRASE-RELATED"/>
    <property type="match status" value="1"/>
</dbReference>
<organism evidence="5 6">
    <name type="scientific">Kordiimonas sediminis</name>
    <dbReference type="NCBI Taxonomy" id="1735581"/>
    <lineage>
        <taxon>Bacteria</taxon>
        <taxon>Pseudomonadati</taxon>
        <taxon>Pseudomonadota</taxon>
        <taxon>Alphaproteobacteria</taxon>
        <taxon>Kordiimonadales</taxon>
        <taxon>Kordiimonadaceae</taxon>
        <taxon>Kordiimonas</taxon>
    </lineage>
</organism>
<dbReference type="CDD" id="cd01184">
    <property type="entry name" value="INT_C_like_1"/>
    <property type="match status" value="1"/>
</dbReference>
<evidence type="ECO:0000256" key="1">
    <source>
        <dbReference type="ARBA" id="ARBA00008857"/>
    </source>
</evidence>
<dbReference type="GO" id="GO:0015074">
    <property type="term" value="P:DNA integration"/>
    <property type="evidence" value="ECO:0007669"/>
    <property type="project" value="UniProtKB-KW"/>
</dbReference>
<sequence length="579" mass="64631">MAEKQYLKRSTNGKIVYRRRYPTGLSGFTVGESFKRSTGTDDMQRAERKALLIAQEYYDKVDQARHAKAQAEANQPVDLTPEHISMLAGKWAHDSADLYQMNVKPLGHSEAQHSAFLADIQKSLDSKYSCLGRNDYSTVKPIINGLLRRNGFKVSPDTDTYYRLSQTILRAWIAREEEVVARLKGSFKAPEDTILTELLATQQTIQAASASVDTASGTTTKTTLGKAIQQYKDDHKDNWTKSTVNSVNAALDFLVFAFGESQPVAEITGQMAREVFGLLQGLPQNRKKLKVLRGLTLAECVETAEELNLPTLASATVNKSYLSTIKPFFDMCVSDGLIRFNPFKNRSDNRGFGGDPREPFTAADLQTLFKQAPWSTPSSLPEKPSYFWAPLIALFQGFRRSEACGIRVTDIKDLDGTPSITFEADEGEDRRFKTKNRKQPVPVHPELIRMGFLKFAAKQRAAGEIMLFPESKQDANGKYGDYLSDWFMPHLEAIGIKRNGLKFHSFRHTFQDALRHAGLHGTAEAQALGGRAADYRAANLNADDVADTYGSGFKTSYLLPHLAKVQYPDIDLSHLYIAD</sequence>
<evidence type="ECO:0000256" key="4">
    <source>
        <dbReference type="ARBA" id="ARBA00023172"/>
    </source>
</evidence>
<dbReference type="Gene3D" id="1.10.443.10">
    <property type="entry name" value="Intergrase catalytic core"/>
    <property type="match status" value="1"/>
</dbReference>
<dbReference type="SUPFAM" id="SSF56349">
    <property type="entry name" value="DNA breaking-rejoining enzymes"/>
    <property type="match status" value="1"/>
</dbReference>
<evidence type="ECO:0000256" key="2">
    <source>
        <dbReference type="ARBA" id="ARBA00022908"/>
    </source>
</evidence>
<dbReference type="InterPro" id="IPR011010">
    <property type="entry name" value="DNA_brk_join_enz"/>
</dbReference>
<evidence type="ECO:0000313" key="6">
    <source>
        <dbReference type="Proteomes" id="UP000630923"/>
    </source>
</evidence>